<gene>
    <name evidence="15" type="primary">PTK6</name>
</gene>
<dbReference type="GO" id="GO:0016477">
    <property type="term" value="P:cell migration"/>
    <property type="evidence" value="ECO:0007669"/>
    <property type="project" value="Ensembl"/>
</dbReference>
<evidence type="ECO:0000256" key="7">
    <source>
        <dbReference type="ARBA" id="ARBA00051245"/>
    </source>
</evidence>
<dbReference type="PROSITE" id="PS50001">
    <property type="entry name" value="SH2"/>
    <property type="match status" value="1"/>
</dbReference>
<dbReference type="GO" id="GO:0004715">
    <property type="term" value="F:non-membrane spanning protein tyrosine kinase activity"/>
    <property type="evidence" value="ECO:0007669"/>
    <property type="project" value="UniProtKB-EC"/>
</dbReference>
<dbReference type="OMA" id="LWKGQVR"/>
<dbReference type="Gene3D" id="1.10.510.10">
    <property type="entry name" value="Transferase(Phosphotransferase) domain 1"/>
    <property type="match status" value="1"/>
</dbReference>
<organism evidence="15 16">
    <name type="scientific">Sphenodon punctatus</name>
    <name type="common">Tuatara</name>
    <name type="synonym">Hatteria punctata</name>
    <dbReference type="NCBI Taxonomy" id="8508"/>
    <lineage>
        <taxon>Eukaryota</taxon>
        <taxon>Metazoa</taxon>
        <taxon>Chordata</taxon>
        <taxon>Craniata</taxon>
        <taxon>Vertebrata</taxon>
        <taxon>Euteleostomi</taxon>
        <taxon>Lepidosauria</taxon>
        <taxon>Sphenodontia</taxon>
        <taxon>Sphenodontidae</taxon>
        <taxon>Sphenodon</taxon>
    </lineage>
</organism>
<dbReference type="InterPro" id="IPR008266">
    <property type="entry name" value="Tyr_kinase_AS"/>
</dbReference>
<dbReference type="PROSITE" id="PS50011">
    <property type="entry name" value="PROTEIN_KINASE_DOM"/>
    <property type="match status" value="1"/>
</dbReference>
<evidence type="ECO:0000256" key="11">
    <source>
        <dbReference type="RuleBase" id="RU362096"/>
    </source>
</evidence>
<dbReference type="PRINTS" id="PR00401">
    <property type="entry name" value="SH2DOMAIN"/>
</dbReference>
<dbReference type="InterPro" id="IPR017441">
    <property type="entry name" value="Protein_kinase_ATP_BS"/>
</dbReference>
<dbReference type="GO" id="GO:0045926">
    <property type="term" value="P:negative regulation of growth"/>
    <property type="evidence" value="ECO:0007669"/>
    <property type="project" value="Ensembl"/>
</dbReference>
<keyword evidence="4 11" id="KW-0418">Kinase</keyword>
<evidence type="ECO:0000256" key="3">
    <source>
        <dbReference type="ARBA" id="ARBA00022741"/>
    </source>
</evidence>
<evidence type="ECO:0000259" key="14">
    <source>
        <dbReference type="PROSITE" id="PS50011"/>
    </source>
</evidence>
<dbReference type="SUPFAM" id="SSF50044">
    <property type="entry name" value="SH3-domain"/>
    <property type="match status" value="1"/>
</dbReference>
<feature type="binding site" evidence="10">
    <location>
        <position position="216"/>
    </location>
    <ligand>
        <name>ATP</name>
        <dbReference type="ChEBI" id="CHEBI:30616"/>
    </ligand>
</feature>
<dbReference type="InterPro" id="IPR000980">
    <property type="entry name" value="SH2"/>
</dbReference>
<feature type="domain" description="SH2" evidence="12">
    <location>
        <begin position="75"/>
        <end position="167"/>
    </location>
</feature>
<proteinExistence type="inferred from homology"/>
<dbReference type="GO" id="GO:0042802">
    <property type="term" value="F:identical protein binding"/>
    <property type="evidence" value="ECO:0007669"/>
    <property type="project" value="Ensembl"/>
</dbReference>
<evidence type="ECO:0000256" key="8">
    <source>
        <dbReference type="PROSITE-ProRule" id="PRU00191"/>
    </source>
</evidence>
<dbReference type="EC" id="2.7.10.2" evidence="11"/>
<dbReference type="InterPro" id="IPR001245">
    <property type="entry name" value="Ser-Thr/Tyr_kinase_cat_dom"/>
</dbReference>
<dbReference type="SMART" id="SM00219">
    <property type="entry name" value="TyrKc"/>
    <property type="match status" value="1"/>
</dbReference>
<dbReference type="PROSITE" id="PS50002">
    <property type="entry name" value="SH3"/>
    <property type="match status" value="1"/>
</dbReference>
<evidence type="ECO:0000256" key="6">
    <source>
        <dbReference type="ARBA" id="ARBA00023137"/>
    </source>
</evidence>
<evidence type="ECO:0000313" key="15">
    <source>
        <dbReference type="Ensembl" id="ENSSPUP00000000956.1"/>
    </source>
</evidence>
<dbReference type="GO" id="GO:0016604">
    <property type="term" value="C:nuclear body"/>
    <property type="evidence" value="ECO:0007669"/>
    <property type="project" value="Ensembl"/>
</dbReference>
<dbReference type="Ensembl" id="ENSSPUT00000001008.1">
    <property type="protein sequence ID" value="ENSSPUP00000000956.1"/>
    <property type="gene ID" value="ENSSPUG00000000750.1"/>
</dbReference>
<dbReference type="GO" id="GO:0010976">
    <property type="term" value="P:positive regulation of neuron projection development"/>
    <property type="evidence" value="ECO:0007669"/>
    <property type="project" value="Ensembl"/>
</dbReference>
<dbReference type="Gene3D" id="2.30.30.40">
    <property type="entry name" value="SH3 Domains"/>
    <property type="match status" value="1"/>
</dbReference>
<dbReference type="PRINTS" id="PR00452">
    <property type="entry name" value="SH3DOMAIN"/>
</dbReference>
<dbReference type="SMART" id="SM00326">
    <property type="entry name" value="SH3"/>
    <property type="match status" value="1"/>
</dbReference>
<dbReference type="InterPro" id="IPR050198">
    <property type="entry name" value="Non-receptor_tyrosine_kinases"/>
</dbReference>
<dbReference type="SUPFAM" id="SSF55550">
    <property type="entry name" value="SH2 domain"/>
    <property type="match status" value="1"/>
</dbReference>
<reference evidence="15" key="1">
    <citation type="submission" date="2025-08" db="UniProtKB">
        <authorList>
            <consortium name="Ensembl"/>
        </authorList>
    </citation>
    <scope>IDENTIFICATION</scope>
</reference>
<dbReference type="SUPFAM" id="SSF56112">
    <property type="entry name" value="Protein kinase-like (PK-like)"/>
    <property type="match status" value="1"/>
</dbReference>
<keyword evidence="2 11" id="KW-0808">Transferase</keyword>
<evidence type="ECO:0000256" key="9">
    <source>
        <dbReference type="PROSITE-ProRule" id="PRU00192"/>
    </source>
</evidence>
<dbReference type="Pfam" id="PF00017">
    <property type="entry name" value="SH2"/>
    <property type="match status" value="1"/>
</dbReference>
<name>A0A8D0G464_SPHPU</name>
<evidence type="ECO:0000256" key="2">
    <source>
        <dbReference type="ARBA" id="ARBA00022679"/>
    </source>
</evidence>
<keyword evidence="3 10" id="KW-0547">Nucleotide-binding</keyword>
<dbReference type="GeneTree" id="ENSGT00940000161218"/>
<dbReference type="AlphaFoldDB" id="A0A8D0G464"/>
<dbReference type="Gene3D" id="3.30.505.10">
    <property type="entry name" value="SH2 domain"/>
    <property type="match status" value="1"/>
</dbReference>
<evidence type="ECO:0000259" key="12">
    <source>
        <dbReference type="PROSITE" id="PS50001"/>
    </source>
</evidence>
<dbReference type="InterPro" id="IPR011009">
    <property type="entry name" value="Kinase-like_dom_sf"/>
</dbReference>
<dbReference type="GO" id="GO:0071300">
    <property type="term" value="P:cellular response to retinoic acid"/>
    <property type="evidence" value="ECO:0007669"/>
    <property type="project" value="Ensembl"/>
</dbReference>
<keyword evidence="1 9" id="KW-0728">SH3 domain</keyword>
<dbReference type="InterPro" id="IPR020635">
    <property type="entry name" value="Tyr_kinase_cat_dom"/>
</dbReference>
<dbReference type="SMART" id="SM00252">
    <property type="entry name" value="SH2"/>
    <property type="match status" value="1"/>
</dbReference>
<keyword evidence="8" id="KW-0727">SH2 domain</keyword>
<evidence type="ECO:0000256" key="10">
    <source>
        <dbReference type="PROSITE-ProRule" id="PRU10141"/>
    </source>
</evidence>
<dbReference type="PRINTS" id="PR00109">
    <property type="entry name" value="TYRKINASE"/>
</dbReference>
<dbReference type="GO" id="GO:0060575">
    <property type="term" value="P:intestinal epithelial cell differentiation"/>
    <property type="evidence" value="ECO:0007669"/>
    <property type="project" value="Ensembl"/>
</dbReference>
<dbReference type="GO" id="GO:0005829">
    <property type="term" value="C:cytosol"/>
    <property type="evidence" value="ECO:0007669"/>
    <property type="project" value="Ensembl"/>
</dbReference>
<evidence type="ECO:0000256" key="4">
    <source>
        <dbReference type="ARBA" id="ARBA00022777"/>
    </source>
</evidence>
<evidence type="ECO:0000259" key="13">
    <source>
        <dbReference type="PROSITE" id="PS50002"/>
    </source>
</evidence>
<keyword evidence="6 11" id="KW-0829">Tyrosine-protein kinase</keyword>
<keyword evidence="16" id="KW-1185">Reference proteome</keyword>
<dbReference type="PROSITE" id="PS00109">
    <property type="entry name" value="PROTEIN_KINASE_TYR"/>
    <property type="match status" value="1"/>
</dbReference>
<dbReference type="Pfam" id="PF07714">
    <property type="entry name" value="PK_Tyr_Ser-Thr"/>
    <property type="match status" value="1"/>
</dbReference>
<feature type="domain" description="Protein kinase" evidence="14">
    <location>
        <begin position="188"/>
        <end position="431"/>
    </location>
</feature>
<comment type="catalytic activity">
    <reaction evidence="7 11">
        <text>L-tyrosyl-[protein] + ATP = O-phospho-L-tyrosyl-[protein] + ADP + H(+)</text>
        <dbReference type="Rhea" id="RHEA:10596"/>
        <dbReference type="Rhea" id="RHEA-COMP:10136"/>
        <dbReference type="Rhea" id="RHEA-COMP:20101"/>
        <dbReference type="ChEBI" id="CHEBI:15378"/>
        <dbReference type="ChEBI" id="CHEBI:30616"/>
        <dbReference type="ChEBI" id="CHEBI:46858"/>
        <dbReference type="ChEBI" id="CHEBI:61978"/>
        <dbReference type="ChEBI" id="CHEBI:456216"/>
        <dbReference type="EC" id="2.7.10.2"/>
    </reaction>
</comment>
<dbReference type="PROSITE" id="PS00107">
    <property type="entry name" value="PROTEIN_KINASE_ATP"/>
    <property type="match status" value="1"/>
</dbReference>
<dbReference type="InterPro" id="IPR036028">
    <property type="entry name" value="SH3-like_dom_sf"/>
</dbReference>
<dbReference type="InterPro" id="IPR036860">
    <property type="entry name" value="SH2_dom_sf"/>
</dbReference>
<accession>A0A8D0G464</accession>
<dbReference type="InterPro" id="IPR001452">
    <property type="entry name" value="SH3_domain"/>
</dbReference>
<sequence length="435" mass="50090">MVCGSQGHLYTSLWDFEARLGSEMSFQTGDLFQVIEQKGDWWRARKVDASGRILQEGYVPYNYLAEQETMEAESWFFGQISRSETQRRLMSEENKTGSFLIRVSEKKGADFVLSVRDDSVVRHYKIWRNAQGKLYMNATLSFPGLPALVEHYRVKSLTHGLSLVAPCWKQGAEPLPHWDNWERPREEFSLDRKLGVGYFGEVYEGYWKDKVKVAIKVIPKETEAMKKLRHKHILSLYALSSAEDPIYIITELMPKGSLLELLRDPDGEQLHMAELVDMACQVADGMSYLESQNFVHRDLAARNILVGENNLCKVGDFGLARLIKDDVYLSYSRNIPYKWTAPEALSHGRYSTKSDVWSFGILLYEIITRGQIPYPGMSNSEVYKKVQEGFKMLCPVKCPPMIYGIMCACWHLTPDQRPSFKHLRGQLQSFTNYEN</sequence>
<keyword evidence="5 10" id="KW-0067">ATP-binding</keyword>
<feature type="domain" description="SH3" evidence="13">
    <location>
        <begin position="5"/>
        <end position="69"/>
    </location>
</feature>
<evidence type="ECO:0000313" key="16">
    <source>
        <dbReference type="Proteomes" id="UP000694392"/>
    </source>
</evidence>
<evidence type="ECO:0000256" key="1">
    <source>
        <dbReference type="ARBA" id="ARBA00022443"/>
    </source>
</evidence>
<dbReference type="Pfam" id="PF00018">
    <property type="entry name" value="SH3_1"/>
    <property type="match status" value="1"/>
</dbReference>
<evidence type="ECO:0000256" key="5">
    <source>
        <dbReference type="ARBA" id="ARBA00022840"/>
    </source>
</evidence>
<dbReference type="GO" id="GO:0001726">
    <property type="term" value="C:ruffle"/>
    <property type="evidence" value="ECO:0007669"/>
    <property type="project" value="Ensembl"/>
</dbReference>
<protein>
    <recommendedName>
        <fullName evidence="11">Tyrosine-protein kinase</fullName>
        <ecNumber evidence="11">2.7.10.2</ecNumber>
    </recommendedName>
</protein>
<dbReference type="GO" id="GO:0005886">
    <property type="term" value="C:plasma membrane"/>
    <property type="evidence" value="ECO:0007669"/>
    <property type="project" value="Ensembl"/>
</dbReference>
<dbReference type="Proteomes" id="UP000694392">
    <property type="component" value="Unplaced"/>
</dbReference>
<comment type="similarity">
    <text evidence="11">Belongs to the protein kinase superfamily. Tyr protein kinase family.</text>
</comment>
<dbReference type="GO" id="GO:0005524">
    <property type="term" value="F:ATP binding"/>
    <property type="evidence" value="ECO:0007669"/>
    <property type="project" value="UniProtKB-UniRule"/>
</dbReference>
<dbReference type="InterPro" id="IPR000719">
    <property type="entry name" value="Prot_kinase_dom"/>
</dbReference>
<reference evidence="15" key="2">
    <citation type="submission" date="2025-09" db="UniProtKB">
        <authorList>
            <consortium name="Ensembl"/>
        </authorList>
    </citation>
    <scope>IDENTIFICATION</scope>
</reference>
<dbReference type="PANTHER" id="PTHR24418">
    <property type="entry name" value="TYROSINE-PROTEIN KINASE"/>
    <property type="match status" value="1"/>
</dbReference>